<dbReference type="InterPro" id="IPR022185">
    <property type="entry name" value="DUF3712"/>
</dbReference>
<comment type="caution">
    <text evidence="3">The sequence shown here is derived from an EMBL/GenBank/DDBJ whole genome shotgun (WGS) entry which is preliminary data.</text>
</comment>
<sequence>MATPDADCVTPCRQPTRRMDVSPPIQGFDWTYSSQQEQTTQSESPSQSNSGGSPVSESSPFRRPSDHYAIREADGLERSPTAIWIPHLTPVLHSAVPQDENTPSSEQSEVSPRPLQDPLQQGPSRNIEIAGQRLSYASDVSSLSPSEADMMTGGPIVYPRTGRSFERHHPGLLGLPMDTVMPTREEIMEMEVDHRRFSNVPSVFDVASPIPATRARTNTDSTVRPSNPRPQSITNPEPSEAHSPSTVPMFSLVAGAAVGPDIISGNRTLEQSSFGSEETAPRKRHYEGCMLCSPQPSPESSIRSEAPEPNSISRGDPGPPPDVELPPLIHPSALEAMQGPISTPTEPNALKQYLQLEGEVGTPDLGKSEAIPPGDLGEVDYFSQQHGPFPTTYQRRGSLSTLMEGDEESNIQSRQPSSRGARMQSSERPRTDNTTTSQTRSEDSLVPGSSPSRPSDARHGPFGGSRRLLQRKANPLAAIQETSGALVRRLTDRLTRNSTAVEIQSIELNDFIPPNVESHEDPHPGVRVDRPGVDGTFEVVNLDATPAVPITPARRVGRRTYCIAISKWPRKLHLRRRYAWPVGIAIFIISVVIILIPVFFIAIPNIAQKGLSASTFNVTSLKLMGATADSAVFNLTLATFSQFPEVELEPDTLLELRQTKPLGKRLYSPPNTNTGNGLLGSLRVREGATKLAEGVVVTGTSKGDRLKLADPLAFGGILSRMVFSVSGVEVELWGTAEVVTAGVSQKGLEFKKAIELPGVGGFETRVSSYDINENFTTQFELTSEASVELHFGTVHFDLLYGLTSIGTVTVEAFKIAPGKTEIIAHGYMNTDMKANPEILGRFLTALYIQNGNPTTALALKGRTAMDGETEIGWLTAAVQKLEVPLPAVDARLQEDIFSDLELNVTIGINNKSTIINGFIAGVYNFTLGTGESNNTVVKKAGHLLDLSTTGGSTFARLNTSLSSISTQAGKAVSEIKNVDMQVLDRTAISKEFFKRLLQEDAFNVSISDKFAAEVDTSLGVAKFEDIKIAKTSLLLNGYGGFSSAKLDSPQIIQSLQTAGFQLNVMFKLDGMSSIGLKLGQVSFRVYYSTLADPVGTLDIADFNLESTKGKISVPATLTLGKEQAAKDAFNGFLASYFAGGAIPLRIDAPNASKNTIIADSMYGLNFSAAINSPGYSGFLLRVGIRVNNDGIGVDIEFVNLLPVSMAVQGFELQIKDAETGVTVGKASTPKSSGFLAKDQVVVFKVSLQEALSAKSLKELFSGDRPCEIDGVVNVGFGSGTASVMVGVRRIVGVSEDA</sequence>
<dbReference type="GO" id="GO:0000329">
    <property type="term" value="C:fungal-type vacuole membrane"/>
    <property type="evidence" value="ECO:0007669"/>
    <property type="project" value="InterPro"/>
</dbReference>
<feature type="region of interest" description="Disordered" evidence="1">
    <location>
        <begin position="95"/>
        <end position="123"/>
    </location>
</feature>
<dbReference type="PANTHER" id="PTHR35895:SF3">
    <property type="entry name" value="PRE-RRNA PROCESSING PROTEIN"/>
    <property type="match status" value="1"/>
</dbReference>
<dbReference type="InterPro" id="IPR046368">
    <property type="entry name" value="Tag1"/>
</dbReference>
<evidence type="ECO:0000256" key="2">
    <source>
        <dbReference type="SAM" id="Phobius"/>
    </source>
</evidence>
<feature type="region of interest" description="Disordered" evidence="1">
    <location>
        <begin position="1"/>
        <end position="76"/>
    </location>
</feature>
<feature type="compositionally biased region" description="Polar residues" evidence="1">
    <location>
        <begin position="215"/>
        <end position="246"/>
    </location>
</feature>
<evidence type="ECO:0000313" key="4">
    <source>
        <dbReference type="Proteomes" id="UP000326924"/>
    </source>
</evidence>
<feature type="compositionally biased region" description="Polar residues" evidence="1">
    <location>
        <begin position="99"/>
        <end position="110"/>
    </location>
</feature>
<evidence type="ECO:0000313" key="3">
    <source>
        <dbReference type="EMBL" id="KAA8915061.1"/>
    </source>
</evidence>
<feature type="compositionally biased region" description="Low complexity" evidence="1">
    <location>
        <begin position="33"/>
        <end position="59"/>
    </location>
</feature>
<reference evidence="3 4" key="1">
    <citation type="submission" date="2019-09" db="EMBL/GenBank/DDBJ databases">
        <title>Draft genome of the ectomycorrhizal ascomycete Sphaerosporella brunnea.</title>
        <authorList>
            <consortium name="DOE Joint Genome Institute"/>
            <person name="Benucci G.M."/>
            <person name="Marozzi G."/>
            <person name="Antonielli L."/>
            <person name="Sanchez S."/>
            <person name="Marco P."/>
            <person name="Wang X."/>
            <person name="Falini L.B."/>
            <person name="Barry K."/>
            <person name="Haridas S."/>
            <person name="Lipzen A."/>
            <person name="Labutti K."/>
            <person name="Grigoriev I.V."/>
            <person name="Murat C."/>
            <person name="Martin F."/>
            <person name="Albertini E."/>
            <person name="Donnini D."/>
            <person name="Bonito G."/>
        </authorList>
    </citation>
    <scope>NUCLEOTIDE SEQUENCE [LARGE SCALE GENOMIC DNA]</scope>
    <source>
        <strain evidence="3 4">Sb_GMNB300</strain>
    </source>
</reference>
<feature type="region of interest" description="Disordered" evidence="1">
    <location>
        <begin position="210"/>
        <end position="246"/>
    </location>
</feature>
<protein>
    <submittedName>
        <fullName evidence="3">Uncharacterized protein</fullName>
    </submittedName>
</protein>
<proteinExistence type="predicted"/>
<name>A0A5J5FBV3_9PEZI</name>
<evidence type="ECO:0000256" key="1">
    <source>
        <dbReference type="SAM" id="MobiDB-lite"/>
    </source>
</evidence>
<feature type="compositionally biased region" description="Polar residues" evidence="1">
    <location>
        <begin position="410"/>
        <end position="424"/>
    </location>
</feature>
<dbReference type="Pfam" id="PF12505">
    <property type="entry name" value="DUF3712"/>
    <property type="match status" value="1"/>
</dbReference>
<dbReference type="Proteomes" id="UP000326924">
    <property type="component" value="Unassembled WGS sequence"/>
</dbReference>
<feature type="region of interest" description="Disordered" evidence="1">
    <location>
        <begin position="361"/>
        <end position="469"/>
    </location>
</feature>
<feature type="compositionally biased region" description="Polar residues" evidence="1">
    <location>
        <begin position="382"/>
        <end position="401"/>
    </location>
</feature>
<accession>A0A5J5FBV3</accession>
<feature type="transmembrane region" description="Helical" evidence="2">
    <location>
        <begin position="578"/>
        <end position="603"/>
    </location>
</feature>
<dbReference type="PANTHER" id="PTHR35895">
    <property type="entry name" value="CHROMOSOME 16, WHOLE GENOME SHOTGUN SEQUENCE"/>
    <property type="match status" value="1"/>
</dbReference>
<keyword evidence="2" id="KW-0812">Transmembrane</keyword>
<gene>
    <name evidence="3" type="ORF">FN846DRAFT_983512</name>
</gene>
<keyword evidence="2" id="KW-0472">Membrane</keyword>
<dbReference type="EMBL" id="VXIS01000001">
    <property type="protein sequence ID" value="KAA8915061.1"/>
    <property type="molecule type" value="Genomic_DNA"/>
</dbReference>
<feature type="compositionally biased region" description="Basic and acidic residues" evidence="1">
    <location>
        <begin position="63"/>
        <end position="76"/>
    </location>
</feature>
<feature type="region of interest" description="Disordered" evidence="1">
    <location>
        <begin position="288"/>
        <end position="328"/>
    </location>
</feature>
<keyword evidence="2" id="KW-1133">Transmembrane helix</keyword>
<dbReference type="OrthoDB" id="10039566at2759"/>
<keyword evidence="4" id="KW-1185">Reference proteome</keyword>
<organism evidence="3 4">
    <name type="scientific">Sphaerosporella brunnea</name>
    <dbReference type="NCBI Taxonomy" id="1250544"/>
    <lineage>
        <taxon>Eukaryota</taxon>
        <taxon>Fungi</taxon>
        <taxon>Dikarya</taxon>
        <taxon>Ascomycota</taxon>
        <taxon>Pezizomycotina</taxon>
        <taxon>Pezizomycetes</taxon>
        <taxon>Pezizales</taxon>
        <taxon>Pyronemataceae</taxon>
        <taxon>Sphaerosporella</taxon>
    </lineage>
</organism>
<dbReference type="InParanoid" id="A0A5J5FBV3"/>